<accession>A0AAQ3LD97</accession>
<feature type="domain" description="Teneurin-like YD-shell" evidence="2">
    <location>
        <begin position="362"/>
        <end position="498"/>
    </location>
</feature>
<dbReference type="InterPro" id="IPR050708">
    <property type="entry name" value="T6SS_VgrG/RHS"/>
</dbReference>
<evidence type="ECO:0000256" key="1">
    <source>
        <dbReference type="ARBA" id="ARBA00022737"/>
    </source>
</evidence>
<organism evidence="3 4">
    <name type="scientific">Rubellicoccus peritrichatus</name>
    <dbReference type="NCBI Taxonomy" id="3080537"/>
    <lineage>
        <taxon>Bacteria</taxon>
        <taxon>Pseudomonadati</taxon>
        <taxon>Verrucomicrobiota</taxon>
        <taxon>Opitutia</taxon>
        <taxon>Puniceicoccales</taxon>
        <taxon>Cerasicoccaceae</taxon>
        <taxon>Rubellicoccus</taxon>
    </lineage>
</organism>
<dbReference type="Proteomes" id="UP001304300">
    <property type="component" value="Chromosome"/>
</dbReference>
<sequence length="819" mass="93810">MRHQYIIILLLAVVSVSAENWKKQSLSLGRLGIDGSLSRSFTLGSLGGSPEFSFPIMLEHSLSDYPLDEYETFSLWTVPQLTTYVVPVRRGQIIWVAPGGREMVFGGKNAEHLLLKTVPAELPKGWTAIRNDEDKAYVRILSHDGWEYTYRDGAIQALTAPTGRKLYFGTDLTLITSIEQRLDGEEPFTLLDAKYDDLQRLQELRIGPHWHIFEYQDDTELITSWIPFDERARSHQFEYRNGLTSAIEMPSGYRERYDWITDILTYAEESELELDHATQRAILVMDNHFLYRYGAALDGINLISRNALGQDERIAYNPLTNRLKTVERGGITREVRWNPNTAPSAQGLLDEVTAPDGKPVIELEYDENDNASLRKERGKAPISFTWDDQGRLLETAREGYPPTRYTYAESSDKPKSVTDPSGEVIEFQYNDRGELVQFKDKAGGLHGFEYDRYGRLNRRIYPMDLITAWEYDEHGRTIRQQTPGGNTREFTYNDYNQLESVKDGSVTWTYEYDARGRLSQTLRNGKPWKSYERVSQNGNERIGIIDPEGQTTVRTYDLEGKLLQEINPLAERIDYHYDPAGQITGWEDSRGAAITFNYNDFGQIALQENSEGQKREWTFDSIGQLEKIATDPTATAVDYDEHGRVRRVEYGPNEVMQYTYDAYGRIEKATTGTVSTDYAYDEMDRKTGERVTYPDGSRSSLIYTYTPAGLKETTRYKLESANGKVIENRATTYRYDTLGRMTEMAINGAWQVRYVYAPAGFQLSSKLMANGVTIDYGYNEMDRLASIVSRGPKGEELKAIHYLWDESGRLNRRTIHIPD</sequence>
<dbReference type="Gene3D" id="3.90.930.1">
    <property type="match status" value="1"/>
</dbReference>
<keyword evidence="1" id="KW-0677">Repeat</keyword>
<reference evidence="3 4" key="1">
    <citation type="submission" date="2023-10" db="EMBL/GenBank/DDBJ databases">
        <title>Rubellicoccus peritrichatus gen. nov., sp. nov., isolated from an algae of coral reef tank.</title>
        <authorList>
            <person name="Luo J."/>
        </authorList>
    </citation>
    <scope>NUCLEOTIDE SEQUENCE [LARGE SCALE GENOMIC DNA]</scope>
    <source>
        <strain evidence="3 4">CR14</strain>
    </source>
</reference>
<dbReference type="NCBIfam" id="TIGR01643">
    <property type="entry name" value="YD_repeat_2x"/>
    <property type="match status" value="3"/>
</dbReference>
<feature type="domain" description="Teneurin-like YD-shell" evidence="2">
    <location>
        <begin position="556"/>
        <end position="703"/>
    </location>
</feature>
<dbReference type="AlphaFoldDB" id="A0AAQ3LD97"/>
<dbReference type="Gene3D" id="2.180.10.10">
    <property type="entry name" value="RHS repeat-associated core"/>
    <property type="match status" value="2"/>
</dbReference>
<keyword evidence="4" id="KW-1185">Reference proteome</keyword>
<dbReference type="EMBL" id="CP136920">
    <property type="protein sequence ID" value="WOO42397.1"/>
    <property type="molecule type" value="Genomic_DNA"/>
</dbReference>
<gene>
    <name evidence="3" type="ORF">RZN69_04795</name>
</gene>
<evidence type="ECO:0000313" key="3">
    <source>
        <dbReference type="EMBL" id="WOO42397.1"/>
    </source>
</evidence>
<evidence type="ECO:0000259" key="2">
    <source>
        <dbReference type="Pfam" id="PF25023"/>
    </source>
</evidence>
<dbReference type="KEGG" id="puo:RZN69_04795"/>
<evidence type="ECO:0000313" key="4">
    <source>
        <dbReference type="Proteomes" id="UP001304300"/>
    </source>
</evidence>
<proteinExistence type="predicted"/>
<name>A0AAQ3LD97_9BACT</name>
<dbReference type="RefSeq" id="WP_317834916.1">
    <property type="nucleotide sequence ID" value="NZ_CP136920.1"/>
</dbReference>
<dbReference type="InterPro" id="IPR006530">
    <property type="entry name" value="YD"/>
</dbReference>
<dbReference type="PANTHER" id="PTHR32305">
    <property type="match status" value="1"/>
</dbReference>
<dbReference type="Pfam" id="PF25023">
    <property type="entry name" value="TEN_YD-shell"/>
    <property type="match status" value="2"/>
</dbReference>
<dbReference type="InterPro" id="IPR056823">
    <property type="entry name" value="TEN-like_YD-shell"/>
</dbReference>
<dbReference type="PANTHER" id="PTHR32305:SF15">
    <property type="entry name" value="PROTEIN RHSA-RELATED"/>
    <property type="match status" value="1"/>
</dbReference>
<protein>
    <recommendedName>
        <fullName evidence="2">Teneurin-like YD-shell domain-containing protein</fullName>
    </recommendedName>
</protein>